<dbReference type="PANTHER" id="PTHR36051">
    <property type="entry name" value="DYNAMIN"/>
    <property type="match status" value="1"/>
</dbReference>
<dbReference type="AlphaFoldDB" id="A0A7J6FVK4"/>
<comment type="caution">
    <text evidence="3">The sequence shown here is derived from an EMBL/GenBank/DDBJ whole genome shotgun (WGS) entry which is preliminary data.</text>
</comment>
<sequence>MENSSSTSSITNNGVLVANQRKPSEGIRLENPFTLKVGQVFTGFGFGCGIGIGVGRPINLGSIPVLNEVMSAARGATYAFSGATRHVNDSFKKIGAKNVQAGVGCGVGFGHGFGIGLALKPTALQKIQVSFALVMSKVMTKLGLGPQLPFGQGVLPSSLQGGMSLLNNSSSQNPMGSIMQLATQVPDNASQGLTGYESKSKDSSYAITSSKNPSIETPYGSRTEKVLSNFLQNPVLKGETSELKEVDGRQRTENTMLHMVLKHQKVIEELKEENEKLRQVLVEELKIPLEKLHTTSSSSKNNYPCSDCFECRRRQRKK</sequence>
<accession>A0A7J6FVK4</accession>
<keyword evidence="1" id="KW-0175">Coiled coil</keyword>
<gene>
    <name evidence="3" type="ORF">F8388_020304</name>
</gene>
<reference evidence="3 4" key="1">
    <citation type="journal article" date="2020" name="bioRxiv">
        <title>Sequence and annotation of 42 cannabis genomes reveals extensive copy number variation in cannabinoid synthesis and pathogen resistance genes.</title>
        <authorList>
            <person name="Mckernan K.J."/>
            <person name="Helbert Y."/>
            <person name="Kane L.T."/>
            <person name="Ebling H."/>
            <person name="Zhang L."/>
            <person name="Liu B."/>
            <person name="Eaton Z."/>
            <person name="Mclaughlin S."/>
            <person name="Kingan S."/>
            <person name="Baybayan P."/>
            <person name="Concepcion G."/>
            <person name="Jordan M."/>
            <person name="Riva A."/>
            <person name="Barbazuk W."/>
            <person name="Harkins T."/>
        </authorList>
    </citation>
    <scope>NUCLEOTIDE SEQUENCE [LARGE SCALE GENOMIC DNA]</scope>
    <source>
        <strain evidence="4">cv. Jamaican Lion 4</strain>
        <tissue evidence="3">Leaf</tissue>
    </source>
</reference>
<dbReference type="EMBL" id="JAATIP010000094">
    <property type="protein sequence ID" value="KAF4374783.1"/>
    <property type="molecule type" value="Genomic_DNA"/>
</dbReference>
<feature type="region of interest" description="Disordered" evidence="2">
    <location>
        <begin position="192"/>
        <end position="220"/>
    </location>
</feature>
<name>A0A7J6FVK4_CANSA</name>
<protein>
    <submittedName>
        <fullName evidence="3">Uncharacterized protein</fullName>
    </submittedName>
</protein>
<dbReference type="PANTHER" id="PTHR36051:SF2">
    <property type="entry name" value="DYNAMIN"/>
    <property type="match status" value="1"/>
</dbReference>
<evidence type="ECO:0000256" key="2">
    <source>
        <dbReference type="SAM" id="MobiDB-lite"/>
    </source>
</evidence>
<organism evidence="3 4">
    <name type="scientific">Cannabis sativa</name>
    <name type="common">Hemp</name>
    <name type="synonym">Marijuana</name>
    <dbReference type="NCBI Taxonomy" id="3483"/>
    <lineage>
        <taxon>Eukaryota</taxon>
        <taxon>Viridiplantae</taxon>
        <taxon>Streptophyta</taxon>
        <taxon>Embryophyta</taxon>
        <taxon>Tracheophyta</taxon>
        <taxon>Spermatophyta</taxon>
        <taxon>Magnoliopsida</taxon>
        <taxon>eudicotyledons</taxon>
        <taxon>Gunneridae</taxon>
        <taxon>Pentapetalae</taxon>
        <taxon>rosids</taxon>
        <taxon>fabids</taxon>
        <taxon>Rosales</taxon>
        <taxon>Cannabaceae</taxon>
        <taxon>Cannabis</taxon>
    </lineage>
</organism>
<feature type="compositionally biased region" description="Polar residues" evidence="2">
    <location>
        <begin position="203"/>
        <end position="215"/>
    </location>
</feature>
<evidence type="ECO:0000313" key="3">
    <source>
        <dbReference type="EMBL" id="KAF4374783.1"/>
    </source>
</evidence>
<evidence type="ECO:0000313" key="4">
    <source>
        <dbReference type="Proteomes" id="UP000525078"/>
    </source>
</evidence>
<dbReference type="Proteomes" id="UP000525078">
    <property type="component" value="Unassembled WGS sequence"/>
</dbReference>
<feature type="coiled-coil region" evidence="1">
    <location>
        <begin position="260"/>
        <end position="287"/>
    </location>
</feature>
<evidence type="ECO:0000256" key="1">
    <source>
        <dbReference type="SAM" id="Coils"/>
    </source>
</evidence>
<proteinExistence type="predicted"/>